<evidence type="ECO:0000313" key="3">
    <source>
        <dbReference type="Proteomes" id="UP000199268"/>
    </source>
</evidence>
<evidence type="ECO:0000313" key="2">
    <source>
        <dbReference type="EMBL" id="SCB76803.1"/>
    </source>
</evidence>
<proteinExistence type="predicted"/>
<organism evidence="2 3">
    <name type="scientific">Weissella bombi</name>
    <dbReference type="NCBI Taxonomy" id="1505725"/>
    <lineage>
        <taxon>Bacteria</taxon>
        <taxon>Bacillati</taxon>
        <taxon>Bacillota</taxon>
        <taxon>Bacilli</taxon>
        <taxon>Lactobacillales</taxon>
        <taxon>Lactobacillaceae</taxon>
        <taxon>Weissella</taxon>
    </lineage>
</organism>
<gene>
    <name evidence="2" type="ORF">GA0061074_101279</name>
</gene>
<accession>A0A1C3Z3K2</accession>
<dbReference type="RefSeq" id="WP_167494795.1">
    <property type="nucleotide sequence ID" value="NZ_BJEE01000002.1"/>
</dbReference>
<keyword evidence="3" id="KW-1185">Reference proteome</keyword>
<protein>
    <submittedName>
        <fullName evidence="2">Uncharacterized protein</fullName>
    </submittedName>
</protein>
<dbReference type="Proteomes" id="UP000199268">
    <property type="component" value="Unassembled WGS sequence"/>
</dbReference>
<dbReference type="AlphaFoldDB" id="A0A1C3Z3K2"/>
<name>A0A1C3Z3K2_9LACO</name>
<feature type="region of interest" description="Disordered" evidence="1">
    <location>
        <begin position="1"/>
        <end position="28"/>
    </location>
</feature>
<dbReference type="EMBL" id="FMAO01000001">
    <property type="protein sequence ID" value="SCB76803.1"/>
    <property type="molecule type" value="Genomic_DNA"/>
</dbReference>
<reference evidence="3" key="1">
    <citation type="submission" date="2016-08" db="EMBL/GenBank/DDBJ databases">
        <authorList>
            <person name="Varghese N."/>
            <person name="Submissions Spin"/>
        </authorList>
    </citation>
    <scope>NUCLEOTIDE SEQUENCE [LARGE SCALE GENOMIC DNA]</scope>
    <source>
        <strain evidence="3">R-53094</strain>
    </source>
</reference>
<evidence type="ECO:0000256" key="1">
    <source>
        <dbReference type="SAM" id="MobiDB-lite"/>
    </source>
</evidence>
<dbReference type="STRING" id="1505725.GA0061074_101279"/>
<sequence length="46" mass="5015">MGQGTIKSNDFARGAAKQGKTTVEQKKAARQALLEKAKQKAQQNKK</sequence>